<feature type="transmembrane region" description="Helical" evidence="10">
    <location>
        <begin position="149"/>
        <end position="167"/>
    </location>
</feature>
<dbReference type="GO" id="GO:0006508">
    <property type="term" value="P:proteolysis"/>
    <property type="evidence" value="ECO:0007669"/>
    <property type="project" value="InterPro"/>
</dbReference>
<dbReference type="InterPro" id="IPR005074">
    <property type="entry name" value="Peptidase_C39"/>
</dbReference>
<dbReference type="GO" id="GO:0016887">
    <property type="term" value="F:ATP hydrolysis activity"/>
    <property type="evidence" value="ECO:0007669"/>
    <property type="project" value="InterPro"/>
</dbReference>
<dbReference type="Gene3D" id="3.90.70.10">
    <property type="entry name" value="Cysteine proteinases"/>
    <property type="match status" value="1"/>
</dbReference>
<dbReference type="GO" id="GO:0005886">
    <property type="term" value="C:plasma membrane"/>
    <property type="evidence" value="ECO:0007669"/>
    <property type="project" value="UniProtKB-SubCell"/>
</dbReference>
<dbReference type="PROSITE" id="PS00211">
    <property type="entry name" value="ABC_TRANSPORTER_1"/>
    <property type="match status" value="1"/>
</dbReference>
<dbReference type="Gene3D" id="1.20.1560.10">
    <property type="entry name" value="ABC transporter type 1, transmembrane domain"/>
    <property type="match status" value="1"/>
</dbReference>
<dbReference type="KEGG" id="frx:F7310_03680"/>
<keyword evidence="4" id="KW-1003">Cell membrane</keyword>
<feature type="domain" description="ABC transmembrane type-1" evidence="12">
    <location>
        <begin position="149"/>
        <end position="428"/>
    </location>
</feature>
<dbReference type="STRING" id="573570.F7310_03680"/>
<evidence type="ECO:0000256" key="6">
    <source>
        <dbReference type="ARBA" id="ARBA00022741"/>
    </source>
</evidence>
<dbReference type="PROSITE" id="PS50893">
    <property type="entry name" value="ABC_TRANSPORTER_2"/>
    <property type="match status" value="1"/>
</dbReference>
<dbReference type="Pfam" id="PF03412">
    <property type="entry name" value="Peptidase_C39"/>
    <property type="match status" value="1"/>
</dbReference>
<dbReference type="GO" id="GO:0008233">
    <property type="term" value="F:peptidase activity"/>
    <property type="evidence" value="ECO:0007669"/>
    <property type="project" value="InterPro"/>
</dbReference>
<dbReference type="GO" id="GO:0030256">
    <property type="term" value="C:type I protein secretion system complex"/>
    <property type="evidence" value="ECO:0007669"/>
    <property type="project" value="InterPro"/>
</dbReference>
<name>A0A1L4BRN3_9GAMM</name>
<dbReference type="PANTHER" id="PTHR24221">
    <property type="entry name" value="ATP-BINDING CASSETTE SUB-FAMILY B"/>
    <property type="match status" value="1"/>
</dbReference>
<evidence type="ECO:0000256" key="1">
    <source>
        <dbReference type="ARBA" id="ARBA00004651"/>
    </source>
</evidence>
<evidence type="ECO:0000256" key="5">
    <source>
        <dbReference type="ARBA" id="ARBA00022692"/>
    </source>
</evidence>
<feature type="transmembrane region" description="Helical" evidence="10">
    <location>
        <begin position="187"/>
        <end position="207"/>
    </location>
</feature>
<evidence type="ECO:0000259" key="13">
    <source>
        <dbReference type="PROSITE" id="PS50990"/>
    </source>
</evidence>
<dbReference type="CDD" id="cd18588">
    <property type="entry name" value="ABC_6TM_CyaB_HlyB_like"/>
    <property type="match status" value="1"/>
</dbReference>
<comment type="subcellular location">
    <subcellularLocation>
        <location evidence="1">Cell membrane</location>
        <topology evidence="1">Multi-pass membrane protein</topology>
    </subcellularLocation>
</comment>
<feature type="domain" description="Peptidase C39" evidence="13">
    <location>
        <begin position="1"/>
        <end position="117"/>
    </location>
</feature>
<evidence type="ECO:0000256" key="2">
    <source>
        <dbReference type="ARBA" id="ARBA00006025"/>
    </source>
</evidence>
<evidence type="ECO:0000313" key="15">
    <source>
        <dbReference type="Proteomes" id="UP000184222"/>
    </source>
</evidence>
<feature type="domain" description="ABC transporter" evidence="11">
    <location>
        <begin position="462"/>
        <end position="697"/>
    </location>
</feature>
<dbReference type="InterPro" id="IPR027417">
    <property type="entry name" value="P-loop_NTPase"/>
</dbReference>
<keyword evidence="5 10" id="KW-0812">Transmembrane</keyword>
<reference evidence="14 15" key="1">
    <citation type="journal article" date="2016" name="Appl. Environ. Microbiol.">
        <title>Whole genome relationships among Francisella bacteria of diverse origin define new species and provide specific regions for detection.</title>
        <authorList>
            <person name="Challacombe J.F."/>
            <person name="Petersen J.M."/>
            <person name="Gallegos-Graves V."/>
            <person name="Hodge D."/>
            <person name="Pillai S."/>
            <person name="Kuske C.R."/>
        </authorList>
    </citation>
    <scope>NUCLEOTIDE SEQUENCE [LARGE SCALE GENOMIC DNA]</scope>
    <source>
        <strain evidence="15">TX07-7310</strain>
    </source>
</reference>
<dbReference type="Pfam" id="PF00005">
    <property type="entry name" value="ABC_tran"/>
    <property type="match status" value="1"/>
</dbReference>
<evidence type="ECO:0000256" key="9">
    <source>
        <dbReference type="ARBA" id="ARBA00023136"/>
    </source>
</evidence>
<evidence type="ECO:0000256" key="10">
    <source>
        <dbReference type="SAM" id="Phobius"/>
    </source>
</evidence>
<evidence type="ECO:0000256" key="4">
    <source>
        <dbReference type="ARBA" id="ARBA00022475"/>
    </source>
</evidence>
<dbReference type="Proteomes" id="UP000184222">
    <property type="component" value="Chromosome"/>
</dbReference>
<dbReference type="GO" id="GO:0030253">
    <property type="term" value="P:protein secretion by the type I secretion system"/>
    <property type="evidence" value="ECO:0007669"/>
    <property type="project" value="InterPro"/>
</dbReference>
<gene>
    <name evidence="14" type="ORF">F7310_03680</name>
</gene>
<dbReference type="GO" id="GO:0005524">
    <property type="term" value="F:ATP binding"/>
    <property type="evidence" value="ECO:0007669"/>
    <property type="project" value="UniProtKB-KW"/>
</dbReference>
<dbReference type="InterPro" id="IPR010132">
    <property type="entry name" value="ATPase_T1SS_HlyB"/>
</dbReference>
<keyword evidence="6" id="KW-0547">Nucleotide-binding</keyword>
<dbReference type="GO" id="GO:0034040">
    <property type="term" value="F:ATPase-coupled lipid transmembrane transporter activity"/>
    <property type="evidence" value="ECO:0007669"/>
    <property type="project" value="TreeGrafter"/>
</dbReference>
<evidence type="ECO:0000256" key="3">
    <source>
        <dbReference type="ARBA" id="ARBA00022448"/>
    </source>
</evidence>
<dbReference type="InterPro" id="IPR036640">
    <property type="entry name" value="ABC1_TM_sf"/>
</dbReference>
<keyword evidence="7" id="KW-0067">ATP-binding</keyword>
<comment type="similarity">
    <text evidence="2">Belongs to the ABC transporter superfamily. Protein-1 exporter (TC 3.A.1.109) family.</text>
</comment>
<dbReference type="Pfam" id="PF00664">
    <property type="entry name" value="ABC_membrane"/>
    <property type="match status" value="1"/>
</dbReference>
<evidence type="ECO:0000256" key="8">
    <source>
        <dbReference type="ARBA" id="ARBA00022989"/>
    </source>
</evidence>
<proteinExistence type="inferred from homology"/>
<dbReference type="InterPro" id="IPR003439">
    <property type="entry name" value="ABC_transporter-like_ATP-bd"/>
</dbReference>
<keyword evidence="9 10" id="KW-0472">Membrane</keyword>
<dbReference type="PROSITE" id="PS50929">
    <property type="entry name" value="ABC_TM1F"/>
    <property type="match status" value="1"/>
</dbReference>
<accession>A0A1L4BRN3</accession>
<evidence type="ECO:0000259" key="11">
    <source>
        <dbReference type="PROSITE" id="PS50893"/>
    </source>
</evidence>
<dbReference type="SUPFAM" id="SSF52540">
    <property type="entry name" value="P-loop containing nucleoside triphosphate hydrolases"/>
    <property type="match status" value="1"/>
</dbReference>
<dbReference type="OrthoDB" id="6336411at2"/>
<evidence type="ECO:0000259" key="12">
    <source>
        <dbReference type="PROSITE" id="PS50929"/>
    </source>
</evidence>
<feature type="transmembrane region" description="Helical" evidence="10">
    <location>
        <begin position="287"/>
        <end position="307"/>
    </location>
</feature>
<dbReference type="NCBIfam" id="TIGR01846">
    <property type="entry name" value="type_I_sec_HlyB"/>
    <property type="match status" value="1"/>
</dbReference>
<dbReference type="SMART" id="SM00382">
    <property type="entry name" value="AAA"/>
    <property type="match status" value="1"/>
</dbReference>
<dbReference type="PROSITE" id="PS50990">
    <property type="entry name" value="PEPTIDASE_C39"/>
    <property type="match status" value="1"/>
</dbReference>
<keyword evidence="8 10" id="KW-1133">Transmembrane helix</keyword>
<dbReference type="PANTHER" id="PTHR24221:SF647">
    <property type="entry name" value="BLL6336 PROTEIN"/>
    <property type="match status" value="1"/>
</dbReference>
<evidence type="ECO:0000313" key="14">
    <source>
        <dbReference type="EMBL" id="API86504.1"/>
    </source>
</evidence>
<keyword evidence="15" id="KW-1185">Reference proteome</keyword>
<dbReference type="FunFam" id="3.40.50.300:FF:000299">
    <property type="entry name" value="ABC transporter ATP-binding protein/permease"/>
    <property type="match status" value="1"/>
</dbReference>
<dbReference type="InterPro" id="IPR017871">
    <property type="entry name" value="ABC_transporter-like_CS"/>
</dbReference>
<dbReference type="RefSeq" id="WP_072711863.1">
    <property type="nucleotide sequence ID" value="NZ_CP016796.1"/>
</dbReference>
<dbReference type="InterPro" id="IPR011527">
    <property type="entry name" value="ABC1_TM_dom"/>
</dbReference>
<dbReference type="SUPFAM" id="SSF90123">
    <property type="entry name" value="ABC transporter transmembrane region"/>
    <property type="match status" value="1"/>
</dbReference>
<protein>
    <submittedName>
        <fullName evidence="14">Peptidase C39</fullName>
    </submittedName>
</protein>
<dbReference type="GO" id="GO:0140359">
    <property type="term" value="F:ABC-type transporter activity"/>
    <property type="evidence" value="ECO:0007669"/>
    <property type="project" value="InterPro"/>
</dbReference>
<dbReference type="InterPro" id="IPR003593">
    <property type="entry name" value="AAA+_ATPase"/>
</dbReference>
<dbReference type="InterPro" id="IPR039421">
    <property type="entry name" value="Type_1_exporter"/>
</dbReference>
<dbReference type="Gene3D" id="3.40.50.300">
    <property type="entry name" value="P-loop containing nucleotide triphosphate hydrolases"/>
    <property type="match status" value="1"/>
</dbReference>
<feature type="transmembrane region" description="Helical" evidence="10">
    <location>
        <begin position="256"/>
        <end position="281"/>
    </location>
</feature>
<sequence>MNTGIFSFCQIAAFNRIAIDAKQIQHEYGDTDGSISEVNLLRAIKANNFKAKAVKLKPKDINPRVLPIILQDNNGEYFILAGIQNNEYLVFQQESKELLKLSESDLAGVYNNRAILITYKDATKDSKESFNIKWFVPALWKYKHIFKDVLIASLFIQLFGLVTPFFFQVVMDKVIMHNGLTTLNTLAIVFFVVAIFEVLFGTIRTYLFSHTTSRVDVVLGSKLFSHLMKLPLSYFETRQVGQNVARVKELDSIRSFITSTALTLVIDLSFTFIFIAVLFLYSWQLTLIVLGTIPIYFILSVFITPILKHRLDKVFSTGAKNQSFLTESITGIQTVKASAIEPQMQRKWEDNLTEYVKASFRSQNLGNVAGNIAELVSKLTTIAIIFIGAHMVIAGKLTVGQLIAFNMLAARVTQPILKLVNLWQEFQQAGVSLKRLGDILNSPTESASKASKSALPTFEGNVSFKDVKFRYTADSKPILNGVSLDVKAGQSVGIVGRSGSGKSTLTKLIQRLYQPESGKVLVDGADLTTIDTVWLRQNIGVVLQESFMFNRSIRENIALTNPSASMDSVVAAAKYAGAHEFILELKDGYDTVIEEGGSNFSGGQKQRLSIARALMNNPKILIFDEATSALDYESEKVIQNNMAKISQGRTVFIIAHRLSTVQSCDRIVYMDQGVILEDGSHEELLAKNGHYASLYNSQHRGVANG</sequence>
<organism evidence="14 15">
    <name type="scientific">Francisella uliginis</name>
    <dbReference type="NCBI Taxonomy" id="573570"/>
    <lineage>
        <taxon>Bacteria</taxon>
        <taxon>Pseudomonadati</taxon>
        <taxon>Pseudomonadota</taxon>
        <taxon>Gammaproteobacteria</taxon>
        <taxon>Thiotrichales</taxon>
        <taxon>Francisellaceae</taxon>
        <taxon>Francisella</taxon>
    </lineage>
</organism>
<evidence type="ECO:0000256" key="7">
    <source>
        <dbReference type="ARBA" id="ARBA00022840"/>
    </source>
</evidence>
<keyword evidence="3" id="KW-0813">Transport</keyword>
<dbReference type="EMBL" id="CP016796">
    <property type="protein sequence ID" value="API86504.1"/>
    <property type="molecule type" value="Genomic_DNA"/>
</dbReference>
<dbReference type="AlphaFoldDB" id="A0A1L4BRN3"/>